<keyword evidence="4" id="KW-1185">Reference proteome</keyword>
<dbReference type="Proteomes" id="UP001642464">
    <property type="component" value="Unassembled WGS sequence"/>
</dbReference>
<evidence type="ECO:0000313" key="3">
    <source>
        <dbReference type="EMBL" id="CAK9005705.1"/>
    </source>
</evidence>
<evidence type="ECO:0000313" key="4">
    <source>
        <dbReference type="Proteomes" id="UP001642464"/>
    </source>
</evidence>
<keyword evidence="2" id="KW-0732">Signal</keyword>
<dbReference type="EMBL" id="CAXAMM010005003">
    <property type="protein sequence ID" value="CAK9005705.1"/>
    <property type="molecule type" value="Genomic_DNA"/>
</dbReference>
<sequence>MRRHMCWYMWSTSLILLANLVNTAARCDLEIPPRPRQEKKLKVMKRKWVSHQLVSEVAAILLEDVLMYDVERYEPESSPLDDLRALSLEEADVNFEVWQGGKEEELQKWVRDGSARITGSHSMLAYDGIHTLKHTIERFPEAEFYQYLQTPQMQWVFASHSFQKGEATADPVGLCSNPAWNCTNFVWQPPLCRNGTMRCLGQVLHDYPHYTQGVIEQQIANNGLPLSTVYLTPLSKQIAVWNAFASKKDILFQHHSPSEGVDGVPRSAFVPIQFSPTRYGCNAIENSSPNGGFSCRLEAKRLLKVASSTFMESGDASYFAERFNLNEDSYNRLFDLWRVHDGDAYSAACGWLKETGSSKWGSWIRFSKQVRFIREFPPTNGCFPVFYLFLISALAMAFMHQVLPGCFRAFRQKCKRRQDKGAKDPNWEPTDLSDIQRRMNDRANYTLPDFTSKLVACRSSSFVEVKMALLRGSMGFMSFFRDEEDFCSDVGQGMLPPAASSCFRQYFQTSLQVLVYILTSGLAHIAASALIFALATGMVGALLAEVRATIEKNKQVDPLLQVEAWYTTWLSKMQTVTVLMDDFKFLPTFFITYMIGQDVSRWLQWLQIMFKVQGRLHDVALVVASSYRNINDPCKGKLQRQTLFKWYRYINSIHYMGYFKLAPSIGTSADGVLQDLRTVGLLKDSECQQLQFATAKLRDTLVSWLGHLWHEELERGQVQSVDSDVFMRKVCELRGVLAQLSDMQDMQISQMVRVMMVVVTNILLGLALIGYPTKMYEETTECFQFWPLVASYLYFICYRGMLHVMFILDKGPFYAKGDCVNIDALLVSTERFVFHVFRTFFRGQQKHMPHSMLQCDQPFMPEDV</sequence>
<organism evidence="3 4">
    <name type="scientific">Durusdinium trenchii</name>
    <dbReference type="NCBI Taxonomy" id="1381693"/>
    <lineage>
        <taxon>Eukaryota</taxon>
        <taxon>Sar</taxon>
        <taxon>Alveolata</taxon>
        <taxon>Dinophyceae</taxon>
        <taxon>Suessiales</taxon>
        <taxon>Symbiodiniaceae</taxon>
        <taxon>Durusdinium</taxon>
    </lineage>
</organism>
<name>A0ABP0IUD8_9DINO</name>
<keyword evidence="1" id="KW-0812">Transmembrane</keyword>
<accession>A0ABP0IUD8</accession>
<feature type="transmembrane region" description="Helical" evidence="1">
    <location>
        <begin position="751"/>
        <end position="771"/>
    </location>
</feature>
<feature type="transmembrane region" description="Helical" evidence="1">
    <location>
        <begin position="513"/>
        <end position="535"/>
    </location>
</feature>
<proteinExistence type="predicted"/>
<evidence type="ECO:0000256" key="2">
    <source>
        <dbReference type="SAM" id="SignalP"/>
    </source>
</evidence>
<evidence type="ECO:0000256" key="1">
    <source>
        <dbReference type="SAM" id="Phobius"/>
    </source>
</evidence>
<feature type="transmembrane region" description="Helical" evidence="1">
    <location>
        <begin position="783"/>
        <end position="808"/>
    </location>
</feature>
<feature type="signal peptide" evidence="2">
    <location>
        <begin position="1"/>
        <end position="25"/>
    </location>
</feature>
<keyword evidence="1" id="KW-0472">Membrane</keyword>
<keyword evidence="1" id="KW-1133">Transmembrane helix</keyword>
<comment type="caution">
    <text evidence="3">The sequence shown here is derived from an EMBL/GenBank/DDBJ whole genome shotgun (WGS) entry which is preliminary data.</text>
</comment>
<protein>
    <submittedName>
        <fullName evidence="3">Metal chaperone YciC</fullName>
    </submittedName>
</protein>
<reference evidence="3 4" key="1">
    <citation type="submission" date="2024-02" db="EMBL/GenBank/DDBJ databases">
        <authorList>
            <person name="Chen Y."/>
            <person name="Shah S."/>
            <person name="Dougan E. K."/>
            <person name="Thang M."/>
            <person name="Chan C."/>
        </authorList>
    </citation>
    <scope>NUCLEOTIDE SEQUENCE [LARGE SCALE GENOMIC DNA]</scope>
</reference>
<feature type="chain" id="PRO_5046259577" evidence="2">
    <location>
        <begin position="26"/>
        <end position="864"/>
    </location>
</feature>
<gene>
    <name evidence="3" type="ORF">SCF082_LOCUS8706</name>
</gene>
<feature type="transmembrane region" description="Helical" evidence="1">
    <location>
        <begin position="385"/>
        <end position="410"/>
    </location>
</feature>